<dbReference type="AlphaFoldDB" id="A0A4Y2RPF1"/>
<reference evidence="3 4" key="1">
    <citation type="journal article" date="2019" name="Sci. Rep.">
        <title>Orb-weaving spider Araneus ventricosus genome elucidates the spidroin gene catalogue.</title>
        <authorList>
            <person name="Kono N."/>
            <person name="Nakamura H."/>
            <person name="Ohtoshi R."/>
            <person name="Moran D.A.P."/>
            <person name="Shinohara A."/>
            <person name="Yoshida Y."/>
            <person name="Fujiwara M."/>
            <person name="Mori M."/>
            <person name="Tomita M."/>
            <person name="Arakawa K."/>
        </authorList>
    </citation>
    <scope>NUCLEOTIDE SEQUENCE [LARGE SCALE GENOMIC DNA]</scope>
</reference>
<organism evidence="3 4">
    <name type="scientific">Araneus ventricosus</name>
    <name type="common">Orbweaver spider</name>
    <name type="synonym">Epeira ventricosa</name>
    <dbReference type="NCBI Taxonomy" id="182803"/>
    <lineage>
        <taxon>Eukaryota</taxon>
        <taxon>Metazoa</taxon>
        <taxon>Ecdysozoa</taxon>
        <taxon>Arthropoda</taxon>
        <taxon>Chelicerata</taxon>
        <taxon>Arachnida</taxon>
        <taxon>Araneae</taxon>
        <taxon>Araneomorphae</taxon>
        <taxon>Entelegynae</taxon>
        <taxon>Araneoidea</taxon>
        <taxon>Araneidae</taxon>
        <taxon>Araneus</taxon>
    </lineage>
</organism>
<keyword evidence="4" id="KW-1185">Reference proteome</keyword>
<feature type="compositionally biased region" description="Polar residues" evidence="1">
    <location>
        <begin position="176"/>
        <end position="193"/>
    </location>
</feature>
<feature type="region of interest" description="Disordered" evidence="1">
    <location>
        <begin position="159"/>
        <end position="195"/>
    </location>
</feature>
<keyword evidence="2" id="KW-0812">Transmembrane</keyword>
<keyword evidence="2" id="KW-1133">Transmembrane helix</keyword>
<feature type="transmembrane region" description="Helical" evidence="2">
    <location>
        <begin position="27"/>
        <end position="46"/>
    </location>
</feature>
<protein>
    <submittedName>
        <fullName evidence="3">Uncharacterized protein</fullName>
    </submittedName>
</protein>
<evidence type="ECO:0000256" key="1">
    <source>
        <dbReference type="SAM" id="MobiDB-lite"/>
    </source>
</evidence>
<dbReference type="Proteomes" id="UP000499080">
    <property type="component" value="Unassembled WGS sequence"/>
</dbReference>
<dbReference type="EMBL" id="BGPR01017779">
    <property type="protein sequence ID" value="GBN77270.1"/>
    <property type="molecule type" value="Genomic_DNA"/>
</dbReference>
<feature type="region of interest" description="Disordered" evidence="1">
    <location>
        <begin position="80"/>
        <end position="107"/>
    </location>
</feature>
<evidence type="ECO:0000313" key="3">
    <source>
        <dbReference type="EMBL" id="GBN77270.1"/>
    </source>
</evidence>
<name>A0A4Y2RPF1_ARAVE</name>
<dbReference type="OrthoDB" id="10369301at2759"/>
<keyword evidence="2" id="KW-0472">Membrane</keyword>
<gene>
    <name evidence="3" type="ORF">AVEN_65657_1</name>
</gene>
<comment type="caution">
    <text evidence="3">The sequence shown here is derived from an EMBL/GenBank/DDBJ whole genome shotgun (WGS) entry which is preliminary data.</text>
</comment>
<evidence type="ECO:0000256" key="2">
    <source>
        <dbReference type="SAM" id="Phobius"/>
    </source>
</evidence>
<accession>A0A4Y2RPF1</accession>
<proteinExistence type="predicted"/>
<evidence type="ECO:0000313" key="4">
    <source>
        <dbReference type="Proteomes" id="UP000499080"/>
    </source>
</evidence>
<sequence>MNKLENFLEKTVFSASFTYNNVEYYPVYYTLIALNIFLFVGGIIACNRCRSRNNKTAHIESTRKAKPKAENKEIVPFVRKTSHTSESSVIDLESEPDSDASEKSIRSDRSVDFSHTSDFKDCLAEKLKSHHRNGFLLDQTLRNPYCYQLHTLETHPVAKRATSTQTEPKPTVAKKTVSTQTAGKKSSSTQTVNSKKHVGVLSPARLKYSCLEDSLDGYVRQDKYHKASKAVFDANDGGYIQNHPGNFEFGDERIPGTSLFSVEQKSFMEVNEDPSNRTIFGVPLKHVQIPLHTSLPR</sequence>